<organism evidence="1 2">
    <name type="scientific">Pristionchus fissidentatus</name>
    <dbReference type="NCBI Taxonomy" id="1538716"/>
    <lineage>
        <taxon>Eukaryota</taxon>
        <taxon>Metazoa</taxon>
        <taxon>Ecdysozoa</taxon>
        <taxon>Nematoda</taxon>
        <taxon>Chromadorea</taxon>
        <taxon>Rhabditida</taxon>
        <taxon>Rhabditina</taxon>
        <taxon>Diplogasteromorpha</taxon>
        <taxon>Diplogasteroidea</taxon>
        <taxon>Neodiplogasteridae</taxon>
        <taxon>Pristionchus</taxon>
    </lineage>
</organism>
<comment type="caution">
    <text evidence="1">The sequence shown here is derived from an EMBL/GenBank/DDBJ whole genome shotgun (WGS) entry which is preliminary data.</text>
</comment>
<reference evidence="1" key="1">
    <citation type="submission" date="2023-10" db="EMBL/GenBank/DDBJ databases">
        <title>Genome assembly of Pristionchus species.</title>
        <authorList>
            <person name="Yoshida K."/>
            <person name="Sommer R.J."/>
        </authorList>
    </citation>
    <scope>NUCLEOTIDE SEQUENCE</scope>
    <source>
        <strain evidence="1">RS5133</strain>
    </source>
</reference>
<keyword evidence="2" id="KW-1185">Reference proteome</keyword>
<gene>
    <name evidence="1" type="ORF">PFISCL1PPCAC_17432</name>
</gene>
<evidence type="ECO:0000313" key="2">
    <source>
        <dbReference type="Proteomes" id="UP001432322"/>
    </source>
</evidence>
<dbReference type="EMBL" id="BTSY01000004">
    <property type="protein sequence ID" value="GMT26135.1"/>
    <property type="molecule type" value="Genomic_DNA"/>
</dbReference>
<dbReference type="AlphaFoldDB" id="A0AAV5W2W1"/>
<protein>
    <submittedName>
        <fullName evidence="1">Uncharacterized protein</fullName>
    </submittedName>
</protein>
<accession>A0AAV5W2W1</accession>
<name>A0AAV5W2W1_9BILA</name>
<proteinExistence type="predicted"/>
<feature type="non-terminal residue" evidence="1">
    <location>
        <position position="1"/>
    </location>
</feature>
<sequence>LSQFEMLPKEIHFQIIRFAAELINKLQLTSSQLDKSVREYRKLRGFRPAIKCIEFYAFSMEECRRMRMFFHESTYRLFNLDGVRLQEGNNSVYAEFENFQNDAKLLDTLKRESGLKLEELIIISNKLNMSLYDKLLGDVHIEELKIVSRYKIELK</sequence>
<dbReference type="Proteomes" id="UP001432322">
    <property type="component" value="Unassembled WGS sequence"/>
</dbReference>
<evidence type="ECO:0000313" key="1">
    <source>
        <dbReference type="EMBL" id="GMT26135.1"/>
    </source>
</evidence>